<dbReference type="SUPFAM" id="SSF56935">
    <property type="entry name" value="Porins"/>
    <property type="match status" value="1"/>
</dbReference>
<sequence length="385" mass="43751">MRKHYRLFIAILFAAAGIARPQLYAQEATVAADTPRNFSAFKRSVSFSGLLQTRYVASLSRNVDVNGVNFNQDTKDPVTNAFFVKRARVMIKANVNDHFSANFMVNFAEFSSNPINKVLENAYIKYTLNRHLNVQAGQFRPFFGIEDAVPVDLIRTMDYSNQYYTFGANGWQSFQIGVTVFGDITADDENPMRYYVGGYNGNNRNQASDNDDTKNFYARLEKKFLKSITVGLNAGTGSSASATGNAWGGDVSARIDLSKKWKLLLMAEYKSGTNFTAFHAAKEPDPRLGDYRMRGFYFFPILRFEYKAPRVRAIEFSTRYEHFNESFKKADNPRQTLIPNLSLIFADDFFATLQVGTAIDLYKTEIPLTATYNHSLLYVQLQCRF</sequence>
<evidence type="ECO:0000313" key="2">
    <source>
        <dbReference type="EMBL" id="PSK93515.1"/>
    </source>
</evidence>
<dbReference type="EMBL" id="PYGD01000002">
    <property type="protein sequence ID" value="PSK93515.1"/>
    <property type="molecule type" value="Genomic_DNA"/>
</dbReference>
<organism evidence="2 3">
    <name type="scientific">Taibaiella chishuiensis</name>
    <dbReference type="NCBI Taxonomy" id="1434707"/>
    <lineage>
        <taxon>Bacteria</taxon>
        <taxon>Pseudomonadati</taxon>
        <taxon>Bacteroidota</taxon>
        <taxon>Chitinophagia</taxon>
        <taxon>Chitinophagales</taxon>
        <taxon>Chitinophagaceae</taxon>
        <taxon>Taibaiella</taxon>
    </lineage>
</organism>
<evidence type="ECO:0000256" key="1">
    <source>
        <dbReference type="SAM" id="SignalP"/>
    </source>
</evidence>
<dbReference type="RefSeq" id="WP_106522507.1">
    <property type="nucleotide sequence ID" value="NZ_PYGD01000002.1"/>
</dbReference>
<protein>
    <submittedName>
        <fullName evidence="2">Phosphate-selective porin O/P</fullName>
    </submittedName>
</protein>
<dbReference type="Pfam" id="PF07396">
    <property type="entry name" value="Porin_O_P"/>
    <property type="match status" value="1"/>
</dbReference>
<keyword evidence="1" id="KW-0732">Signal</keyword>
<dbReference type="Gene3D" id="2.40.160.10">
    <property type="entry name" value="Porin"/>
    <property type="match status" value="1"/>
</dbReference>
<dbReference type="InterPro" id="IPR010870">
    <property type="entry name" value="Porin_O/P"/>
</dbReference>
<dbReference type="AlphaFoldDB" id="A0A2P8D8F8"/>
<accession>A0A2P8D8F8</accession>
<dbReference type="Proteomes" id="UP000240572">
    <property type="component" value="Unassembled WGS sequence"/>
</dbReference>
<proteinExistence type="predicted"/>
<dbReference type="InterPro" id="IPR023614">
    <property type="entry name" value="Porin_dom_sf"/>
</dbReference>
<gene>
    <name evidence="2" type="ORF">B0I18_102485</name>
</gene>
<evidence type="ECO:0000313" key="3">
    <source>
        <dbReference type="Proteomes" id="UP000240572"/>
    </source>
</evidence>
<reference evidence="2 3" key="1">
    <citation type="submission" date="2018-03" db="EMBL/GenBank/DDBJ databases">
        <title>Genomic Encyclopedia of Type Strains, Phase III (KMG-III): the genomes of soil and plant-associated and newly described type strains.</title>
        <authorList>
            <person name="Whitman W."/>
        </authorList>
    </citation>
    <scope>NUCLEOTIDE SEQUENCE [LARGE SCALE GENOMIC DNA]</scope>
    <source>
        <strain evidence="2 3">CGMCC 1.12700</strain>
    </source>
</reference>
<name>A0A2P8D8F8_9BACT</name>
<keyword evidence="3" id="KW-1185">Reference proteome</keyword>
<feature type="signal peptide" evidence="1">
    <location>
        <begin position="1"/>
        <end position="25"/>
    </location>
</feature>
<feature type="chain" id="PRO_5015191141" evidence="1">
    <location>
        <begin position="26"/>
        <end position="385"/>
    </location>
</feature>
<dbReference type="OrthoDB" id="1412624at2"/>
<comment type="caution">
    <text evidence="2">The sequence shown here is derived from an EMBL/GenBank/DDBJ whole genome shotgun (WGS) entry which is preliminary data.</text>
</comment>